<reference evidence="3 4" key="1">
    <citation type="submission" date="2018-11" db="EMBL/GenBank/DDBJ databases">
        <title>Sequencing the genomes of 1000 actinobacteria strains.</title>
        <authorList>
            <person name="Klenk H.-P."/>
        </authorList>
    </citation>
    <scope>NUCLEOTIDE SEQUENCE [LARGE SCALE GENOMIC DNA]</scope>
    <source>
        <strain evidence="3 4">DSM 44231</strain>
    </source>
</reference>
<dbReference type="Gene3D" id="1.20.120.450">
    <property type="entry name" value="dinb family like domain"/>
    <property type="match status" value="1"/>
</dbReference>
<comment type="caution">
    <text evidence="3">The sequence shown here is derived from an EMBL/GenBank/DDBJ whole genome shotgun (WGS) entry which is preliminary data.</text>
</comment>
<feature type="domain" description="Mycothiol-dependent maleylpyruvate isomerase metal-binding" evidence="2">
    <location>
        <begin position="9"/>
        <end position="138"/>
    </location>
</feature>
<name>A0A3N1H2D0_9PSEU</name>
<dbReference type="InterPro" id="IPR034660">
    <property type="entry name" value="DinB/YfiT-like"/>
</dbReference>
<evidence type="ECO:0000313" key="3">
    <source>
        <dbReference type="EMBL" id="ROP36422.1"/>
    </source>
</evidence>
<dbReference type="EMBL" id="RJKM01000001">
    <property type="protein sequence ID" value="ROP36422.1"/>
    <property type="molecule type" value="Genomic_DNA"/>
</dbReference>
<protein>
    <submittedName>
        <fullName evidence="3">Maleylpyruvate isomerase</fullName>
    </submittedName>
</protein>
<feature type="region of interest" description="Disordered" evidence="1">
    <location>
        <begin position="194"/>
        <end position="228"/>
    </location>
</feature>
<dbReference type="SUPFAM" id="SSF55718">
    <property type="entry name" value="SCP-like"/>
    <property type="match status" value="1"/>
</dbReference>
<dbReference type="AlphaFoldDB" id="A0A3N1H2D0"/>
<sequence>MEPPLDAVAHAHRRLVEVIADLTDAQVAEPSLLPGWTRGHVPAHLADAARARGRVVEHWSRGERVALWEPGERDAIIEATASLDAAGHRAATAEMSGRLERAWAGVADWSAPVDPDEDDPVPPVFTRWREVWIHLLDLDLGVRPAEWSAEFAVHTVGVLRPRLPAGVSLRATDVARTWGAGTEVAGGVRDLAAWPAGRRPDEPPTSAAPLPELGPWPSYPARRQDLPN</sequence>
<evidence type="ECO:0000313" key="4">
    <source>
        <dbReference type="Proteomes" id="UP000268727"/>
    </source>
</evidence>
<dbReference type="GO" id="GO:0046872">
    <property type="term" value="F:metal ion binding"/>
    <property type="evidence" value="ECO:0007669"/>
    <property type="project" value="InterPro"/>
</dbReference>
<proteinExistence type="predicted"/>
<dbReference type="Pfam" id="PF11716">
    <property type="entry name" value="MDMPI_N"/>
    <property type="match status" value="1"/>
</dbReference>
<dbReference type="Proteomes" id="UP000268727">
    <property type="component" value="Unassembled WGS sequence"/>
</dbReference>
<organism evidence="3 4">
    <name type="scientific">Saccharothrix texasensis</name>
    <dbReference type="NCBI Taxonomy" id="103734"/>
    <lineage>
        <taxon>Bacteria</taxon>
        <taxon>Bacillati</taxon>
        <taxon>Actinomycetota</taxon>
        <taxon>Actinomycetes</taxon>
        <taxon>Pseudonocardiales</taxon>
        <taxon>Pseudonocardiaceae</taxon>
        <taxon>Saccharothrix</taxon>
    </lineage>
</organism>
<dbReference type="NCBIfam" id="TIGR03083">
    <property type="entry name" value="maleylpyruvate isomerase family mycothiol-dependent enzyme"/>
    <property type="match status" value="1"/>
</dbReference>
<dbReference type="InterPro" id="IPR036527">
    <property type="entry name" value="SCP2_sterol-bd_dom_sf"/>
</dbReference>
<keyword evidence="4" id="KW-1185">Reference proteome</keyword>
<dbReference type="GO" id="GO:0016853">
    <property type="term" value="F:isomerase activity"/>
    <property type="evidence" value="ECO:0007669"/>
    <property type="project" value="UniProtKB-KW"/>
</dbReference>
<accession>A0A3N1H2D0</accession>
<dbReference type="InterPro" id="IPR017517">
    <property type="entry name" value="Maleyloyr_isom"/>
</dbReference>
<dbReference type="InterPro" id="IPR024344">
    <property type="entry name" value="MDMPI_metal-binding"/>
</dbReference>
<gene>
    <name evidence="3" type="ORF">EDD40_1689</name>
</gene>
<dbReference type="SUPFAM" id="SSF109854">
    <property type="entry name" value="DinB/YfiT-like putative metalloenzymes"/>
    <property type="match status" value="1"/>
</dbReference>
<evidence type="ECO:0000256" key="1">
    <source>
        <dbReference type="SAM" id="MobiDB-lite"/>
    </source>
</evidence>
<keyword evidence="3" id="KW-0413">Isomerase</keyword>
<dbReference type="RefSeq" id="WP_246037541.1">
    <property type="nucleotide sequence ID" value="NZ_RJKM01000001.1"/>
</dbReference>
<keyword evidence="3" id="KW-0670">Pyruvate</keyword>
<evidence type="ECO:0000259" key="2">
    <source>
        <dbReference type="Pfam" id="PF11716"/>
    </source>
</evidence>